<proteinExistence type="inferred from homology"/>
<evidence type="ECO:0000256" key="3">
    <source>
        <dbReference type="ARBA" id="ARBA00022679"/>
    </source>
</evidence>
<name>I4AAV9_DESDJ</name>
<dbReference type="EMBL" id="CP003348">
    <property type="protein sequence ID" value="AFM01094.1"/>
    <property type="molecule type" value="Genomic_DNA"/>
</dbReference>
<comment type="similarity">
    <text evidence="2 6">Belongs to the FPP/GGPP synthase family.</text>
</comment>
<dbReference type="OrthoDB" id="9805316at2"/>
<dbReference type="InterPro" id="IPR008949">
    <property type="entry name" value="Isoprenoid_synthase_dom_sf"/>
</dbReference>
<evidence type="ECO:0000313" key="8">
    <source>
        <dbReference type="Proteomes" id="UP000006053"/>
    </source>
</evidence>
<evidence type="ECO:0000256" key="4">
    <source>
        <dbReference type="ARBA" id="ARBA00022723"/>
    </source>
</evidence>
<sequence>MASLDMAPITIKSSNLELLTGEEVQSSNPVISFPELLIVEDRLRESFLKAGHTIKDSCLLLLASGGKRLRPLLTLQSAQCFGPLNSAALDAAVAAELIHMASLIHDDVIDHSDRRRGVPTINSQEGNQVAVLAGDYVFAEAFRILSNKHLLTSMSYLVDAIQSMCDGEVEQAEQRYNLTVEPSQYFKRIAQKTGILLASCCCSGAASVGASQDAIEALGHYGMNLGYAYQIIDDILDFTGNPQVTGKPVAADLANGYITLPVIYLLDKPLYGPWARDILQTRNLSPADVQKIIQALISSEALDEAFATALHCAQTAIQALNSLPPSPSKTFLIKLTHTILYRNS</sequence>
<keyword evidence="4" id="KW-0479">Metal-binding</keyword>
<dbReference type="STRING" id="756499.Desde_2788"/>
<dbReference type="HOGENOM" id="CLU_014015_2_0_9"/>
<evidence type="ECO:0000256" key="6">
    <source>
        <dbReference type="RuleBase" id="RU004466"/>
    </source>
</evidence>
<dbReference type="PANTHER" id="PTHR12001:SF69">
    <property type="entry name" value="ALL TRANS-POLYPRENYL-DIPHOSPHATE SYNTHASE PDSS1"/>
    <property type="match status" value="1"/>
</dbReference>
<dbReference type="InterPro" id="IPR000092">
    <property type="entry name" value="Polyprenyl_synt"/>
</dbReference>
<organism evidence="7 8">
    <name type="scientific">Desulfitobacterium dehalogenans (strain ATCC 51507 / DSM 9161 / JW/IU-DC1)</name>
    <dbReference type="NCBI Taxonomy" id="756499"/>
    <lineage>
        <taxon>Bacteria</taxon>
        <taxon>Bacillati</taxon>
        <taxon>Bacillota</taxon>
        <taxon>Clostridia</taxon>
        <taxon>Eubacteriales</taxon>
        <taxon>Desulfitobacteriaceae</taxon>
        <taxon>Desulfitobacterium</taxon>
    </lineage>
</organism>
<keyword evidence="5" id="KW-0460">Magnesium</keyword>
<evidence type="ECO:0000256" key="5">
    <source>
        <dbReference type="ARBA" id="ARBA00022842"/>
    </source>
</evidence>
<reference evidence="8" key="1">
    <citation type="submission" date="2012-06" db="EMBL/GenBank/DDBJ databases">
        <title>Complete sequence of Desulfitobacterium dehalogenans ATCC 51507.</title>
        <authorList>
            <person name="Lucas S."/>
            <person name="Han J."/>
            <person name="Lapidus A."/>
            <person name="Cheng J.-F."/>
            <person name="Goodwin L."/>
            <person name="Pitluck S."/>
            <person name="Peters L."/>
            <person name="Ovchinnikova G."/>
            <person name="Teshima H."/>
            <person name="Detter J.C."/>
            <person name="Han C."/>
            <person name="Tapia R."/>
            <person name="Land M."/>
            <person name="Hauser L."/>
            <person name="Kyrpides N."/>
            <person name="Ivanova N."/>
            <person name="Pagani I."/>
            <person name="Kruse T."/>
            <person name="de Vos W.M."/>
            <person name="Smidt H."/>
            <person name="Woyke T."/>
        </authorList>
    </citation>
    <scope>NUCLEOTIDE SEQUENCE [LARGE SCALE GENOMIC DNA]</scope>
    <source>
        <strain evidence="8">ATCC 51507 / DSM 9161 / JW/IU-DC1</strain>
    </source>
</reference>
<dbReference type="GO" id="GO:0008299">
    <property type="term" value="P:isoprenoid biosynthetic process"/>
    <property type="evidence" value="ECO:0007669"/>
    <property type="project" value="InterPro"/>
</dbReference>
<dbReference type="CDD" id="cd00685">
    <property type="entry name" value="Trans_IPPS_HT"/>
    <property type="match status" value="1"/>
</dbReference>
<dbReference type="PROSITE" id="PS00723">
    <property type="entry name" value="POLYPRENYL_SYNTHASE_1"/>
    <property type="match status" value="1"/>
</dbReference>
<accession>I4AAV9</accession>
<comment type="cofactor">
    <cofactor evidence="1">
        <name>Mg(2+)</name>
        <dbReference type="ChEBI" id="CHEBI:18420"/>
    </cofactor>
</comment>
<evidence type="ECO:0000256" key="1">
    <source>
        <dbReference type="ARBA" id="ARBA00001946"/>
    </source>
</evidence>
<dbReference type="SFLD" id="SFLDS00005">
    <property type="entry name" value="Isoprenoid_Synthase_Type_I"/>
    <property type="match status" value="1"/>
</dbReference>
<evidence type="ECO:0000313" key="7">
    <source>
        <dbReference type="EMBL" id="AFM01094.1"/>
    </source>
</evidence>
<reference evidence="7 8" key="2">
    <citation type="journal article" date="2015" name="J. Bacteriol.">
        <title>Genomic, proteomic, and biochemical analysis of the organohalide respiratory pathway in Desulfitobacterium dehalogenans.</title>
        <authorList>
            <person name="Kruse T."/>
            <person name="van de Pas B.A."/>
            <person name="Atteia A."/>
            <person name="Krab K."/>
            <person name="Hagen W.R."/>
            <person name="Goodwin L."/>
            <person name="Chain P."/>
            <person name="Boeren S."/>
            <person name="Maphosa F."/>
            <person name="Schraa G."/>
            <person name="de Vos W.M."/>
            <person name="van der Oost J."/>
            <person name="Smidt H."/>
            <person name="Stams A.J."/>
        </authorList>
    </citation>
    <scope>NUCLEOTIDE SEQUENCE [LARGE SCALE GENOMIC DNA]</scope>
    <source>
        <strain evidence="8">ATCC 51507 / DSM 9161 / JW/IU-DC1</strain>
    </source>
</reference>
<dbReference type="Gene3D" id="1.10.600.10">
    <property type="entry name" value="Farnesyl Diphosphate Synthase"/>
    <property type="match status" value="1"/>
</dbReference>
<dbReference type="Pfam" id="PF00348">
    <property type="entry name" value="polyprenyl_synt"/>
    <property type="match status" value="1"/>
</dbReference>
<keyword evidence="3 6" id="KW-0808">Transferase</keyword>
<keyword evidence="8" id="KW-1185">Reference proteome</keyword>
<dbReference type="GO" id="GO:0004659">
    <property type="term" value="F:prenyltransferase activity"/>
    <property type="evidence" value="ECO:0007669"/>
    <property type="project" value="InterPro"/>
</dbReference>
<dbReference type="Proteomes" id="UP000006053">
    <property type="component" value="Chromosome"/>
</dbReference>
<dbReference type="InterPro" id="IPR033749">
    <property type="entry name" value="Polyprenyl_synt_CS"/>
</dbReference>
<gene>
    <name evidence="7" type="ordered locus">Desde_2788</name>
</gene>
<evidence type="ECO:0000256" key="2">
    <source>
        <dbReference type="ARBA" id="ARBA00006706"/>
    </source>
</evidence>
<dbReference type="PROSITE" id="PS00444">
    <property type="entry name" value="POLYPRENYL_SYNTHASE_2"/>
    <property type="match status" value="1"/>
</dbReference>
<dbReference type="GO" id="GO:0046872">
    <property type="term" value="F:metal ion binding"/>
    <property type="evidence" value="ECO:0007669"/>
    <property type="project" value="UniProtKB-KW"/>
</dbReference>
<dbReference type="SUPFAM" id="SSF48576">
    <property type="entry name" value="Terpenoid synthases"/>
    <property type="match status" value="1"/>
</dbReference>
<protein>
    <submittedName>
        <fullName evidence="7">Geranylgeranyl pyrophosphate synthase</fullName>
    </submittedName>
</protein>
<dbReference type="RefSeq" id="WP_014794574.1">
    <property type="nucleotide sequence ID" value="NC_018017.1"/>
</dbReference>
<dbReference type="AlphaFoldDB" id="I4AAV9"/>
<dbReference type="eggNOG" id="COG0142">
    <property type="taxonomic scope" value="Bacteria"/>
</dbReference>
<dbReference type="PANTHER" id="PTHR12001">
    <property type="entry name" value="GERANYLGERANYL PYROPHOSPHATE SYNTHASE"/>
    <property type="match status" value="1"/>
</dbReference>
<dbReference type="KEGG" id="ddh:Desde_2788"/>